<feature type="compositionally biased region" description="Basic and acidic residues" evidence="1">
    <location>
        <begin position="317"/>
        <end position="332"/>
    </location>
</feature>
<gene>
    <name evidence="3" type="ORF">Cfor_06949</name>
</gene>
<accession>A0A6L2PK60</accession>
<comment type="caution">
    <text evidence="3">The sequence shown here is derived from an EMBL/GenBank/DDBJ whole genome shotgun (WGS) entry which is preliminary data.</text>
</comment>
<evidence type="ECO:0000313" key="4">
    <source>
        <dbReference type="Proteomes" id="UP000502823"/>
    </source>
</evidence>
<dbReference type="AlphaFoldDB" id="A0A6L2PK60"/>
<keyword evidence="4" id="KW-1185">Reference proteome</keyword>
<evidence type="ECO:0000256" key="1">
    <source>
        <dbReference type="SAM" id="MobiDB-lite"/>
    </source>
</evidence>
<evidence type="ECO:0000313" key="3">
    <source>
        <dbReference type="EMBL" id="GFG31592.1"/>
    </source>
</evidence>
<dbReference type="InParanoid" id="A0A6L2PK60"/>
<feature type="domain" description="Integrase zinc-binding" evidence="2">
    <location>
        <begin position="109"/>
        <end position="164"/>
    </location>
</feature>
<proteinExistence type="predicted"/>
<protein>
    <recommendedName>
        <fullName evidence="2">Integrase zinc-binding domain-containing protein</fullName>
    </recommendedName>
</protein>
<name>A0A6L2PK60_COPFO</name>
<feature type="region of interest" description="Disordered" evidence="1">
    <location>
        <begin position="313"/>
        <end position="332"/>
    </location>
</feature>
<dbReference type="Proteomes" id="UP000502823">
    <property type="component" value="Unassembled WGS sequence"/>
</dbReference>
<dbReference type="Pfam" id="PF17921">
    <property type="entry name" value="Integrase_H2C2"/>
    <property type="match status" value="1"/>
</dbReference>
<dbReference type="Gene3D" id="1.10.340.70">
    <property type="match status" value="1"/>
</dbReference>
<sequence length="332" mass="37704">MELRHVTGTDNHLADIISRNPAGLNASEIRNFTTANTIVVNKIDLNIDKTVYKDLGNLAQLQQTDPRIQTIRQRRDSHPTAIDGRYRLWDNTVFCRELRNASERKPVLPVCLEERAVHYAHTSLGHLGVDTCIQQIKQAYYFKNLGHKVRKYRACCDICQRVKYSNRAVTTEGRSHLMAKPDCLCAIGLFGSLPTSRSGAKYILKFLPEGPEDTSLSEDLQTKIAKAYEKMKGKINARNKKKTKGNRHWKPKLNDKALLRAQPVPDATAGVTAKFLRPYQGPYVVTKVTPPSTFELSEENAHFRGQFNKKLTKNTRRQQEVMKPQTEKKSCG</sequence>
<evidence type="ECO:0000259" key="2">
    <source>
        <dbReference type="Pfam" id="PF17921"/>
    </source>
</evidence>
<reference evidence="4" key="1">
    <citation type="submission" date="2020-01" db="EMBL/GenBank/DDBJ databases">
        <title>Draft genome sequence of the Termite Coptotermes fromosanus.</title>
        <authorList>
            <person name="Itakura S."/>
            <person name="Yosikawa Y."/>
            <person name="Umezawa K."/>
        </authorList>
    </citation>
    <scope>NUCLEOTIDE SEQUENCE [LARGE SCALE GENOMIC DNA]</scope>
</reference>
<organism evidence="3 4">
    <name type="scientific">Coptotermes formosanus</name>
    <name type="common">Formosan subterranean termite</name>
    <dbReference type="NCBI Taxonomy" id="36987"/>
    <lineage>
        <taxon>Eukaryota</taxon>
        <taxon>Metazoa</taxon>
        <taxon>Ecdysozoa</taxon>
        <taxon>Arthropoda</taxon>
        <taxon>Hexapoda</taxon>
        <taxon>Insecta</taxon>
        <taxon>Pterygota</taxon>
        <taxon>Neoptera</taxon>
        <taxon>Polyneoptera</taxon>
        <taxon>Dictyoptera</taxon>
        <taxon>Blattodea</taxon>
        <taxon>Blattoidea</taxon>
        <taxon>Termitoidae</taxon>
        <taxon>Rhinotermitidae</taxon>
        <taxon>Coptotermes</taxon>
    </lineage>
</organism>
<dbReference type="InterPro" id="IPR041588">
    <property type="entry name" value="Integrase_H2C2"/>
</dbReference>
<dbReference type="EMBL" id="BLKM01000322">
    <property type="protein sequence ID" value="GFG31592.1"/>
    <property type="molecule type" value="Genomic_DNA"/>
</dbReference>
<dbReference type="OrthoDB" id="6752380at2759"/>